<name>A0A7Z2ZKP3_9BACL</name>
<accession>A0A7Z2ZKP3</accession>
<dbReference type="RefSeq" id="WP_169278611.1">
    <property type="nucleotide sequence ID" value="NZ_CP051680.1"/>
</dbReference>
<feature type="compositionally biased region" description="Low complexity" evidence="1">
    <location>
        <begin position="31"/>
        <end position="61"/>
    </location>
</feature>
<dbReference type="AlphaFoldDB" id="A0A7Z2ZKP3"/>
<sequence length="616" mass="67951">MRLKRTLIVMLSIMIVVVMAACSKGNDNPKASESASTAPASSSASTEPSATASESESASPADTGLDHSETLKLSVFSTTANYAGPQIGWFAKAIKDKFNIELDIVASNLTGGDTKIAALMASGDLGDIVIWGDDKNNYPNAIKGGLLLDLAKDGLLDTYGKDIIGTYPKAIEKAKIAFGGGTSVYGIGNNVASNPSGPSEGKDMTWGPDLRWDLYQQVGAPEINSPSDYLPVLKQMQELEPKNAQGKKTYAFSLWSDWDGNYKMTLAKQFANMYGYDEIVDTALYTKADEDKYYDFLSEESWYMKSLKLYYDANQMGLLDPDSLTQKFDDVVAKYKDGRLLFSWFPWLGAANYNTEENKAAGKGFQTVPFKEEVMYSTGFNVYGGNGIISIGAKAKDPKRIMEFINWMYTPEGAMLSAGSGTAVPNGPKGLTWDIGADGKPFVTDFGITAYADQQNTKIPEEFGGGDYYYGANQMNFSFVVPAELNPETNEPYDHNLWESSLKRNPSKLESSWREKYGVLTAKEYFVKNNKIAVAPQGFTGKEPLVMDKTLEQKNKLIGTVIQQYSWKLVYAKNDDQYNKLKQEMLDKVKGLGYDEVMAFSVKKAEELFEARKSVK</sequence>
<gene>
    <name evidence="3" type="ORF">HH215_03345</name>
</gene>
<dbReference type="EMBL" id="CP051680">
    <property type="protein sequence ID" value="QJD82312.1"/>
    <property type="molecule type" value="Genomic_DNA"/>
</dbReference>
<keyword evidence="4" id="KW-1185">Reference proteome</keyword>
<dbReference type="SUPFAM" id="SSF53850">
    <property type="entry name" value="Periplasmic binding protein-like II"/>
    <property type="match status" value="1"/>
</dbReference>
<feature type="region of interest" description="Disordered" evidence="1">
    <location>
        <begin position="28"/>
        <end position="65"/>
    </location>
</feature>
<dbReference type="KEGG" id="cheb:HH215_03345"/>
<evidence type="ECO:0000256" key="2">
    <source>
        <dbReference type="SAM" id="SignalP"/>
    </source>
</evidence>
<proteinExistence type="predicted"/>
<evidence type="ECO:0000313" key="3">
    <source>
        <dbReference type="EMBL" id="QJD82312.1"/>
    </source>
</evidence>
<dbReference type="PROSITE" id="PS51257">
    <property type="entry name" value="PROKAR_LIPOPROTEIN"/>
    <property type="match status" value="1"/>
</dbReference>
<dbReference type="Gene3D" id="3.40.190.10">
    <property type="entry name" value="Periplasmic binding protein-like II"/>
    <property type="match status" value="2"/>
</dbReference>
<feature type="chain" id="PRO_5038359445" evidence="2">
    <location>
        <begin position="21"/>
        <end position="616"/>
    </location>
</feature>
<evidence type="ECO:0000256" key="1">
    <source>
        <dbReference type="SAM" id="MobiDB-lite"/>
    </source>
</evidence>
<keyword evidence="2" id="KW-0732">Signal</keyword>
<evidence type="ECO:0000313" key="4">
    <source>
        <dbReference type="Proteomes" id="UP000502248"/>
    </source>
</evidence>
<reference evidence="3 4" key="1">
    <citation type="submission" date="2020-04" db="EMBL/GenBank/DDBJ databases">
        <title>Genome sequencing of novel species.</title>
        <authorList>
            <person name="Heo J."/>
            <person name="Kim S.-J."/>
            <person name="Kim J.-S."/>
            <person name="Hong S.-B."/>
            <person name="Kwon S.-W."/>
        </authorList>
    </citation>
    <scope>NUCLEOTIDE SEQUENCE [LARGE SCALE GENOMIC DNA]</scope>
    <source>
        <strain evidence="3 4">MFER-1</strain>
    </source>
</reference>
<feature type="signal peptide" evidence="2">
    <location>
        <begin position="1"/>
        <end position="20"/>
    </location>
</feature>
<dbReference type="Proteomes" id="UP000502248">
    <property type="component" value="Chromosome"/>
</dbReference>
<protein>
    <submittedName>
        <fullName evidence="3">Extracellular solute-binding protein</fullName>
    </submittedName>
</protein>
<organism evidence="3 4">
    <name type="scientific">Cohnella herbarum</name>
    <dbReference type="NCBI Taxonomy" id="2728023"/>
    <lineage>
        <taxon>Bacteria</taxon>
        <taxon>Bacillati</taxon>
        <taxon>Bacillota</taxon>
        <taxon>Bacilli</taxon>
        <taxon>Bacillales</taxon>
        <taxon>Paenibacillaceae</taxon>
        <taxon>Cohnella</taxon>
    </lineage>
</organism>